<protein>
    <submittedName>
        <fullName evidence="2">Alkaline phosphatase</fullName>
    </submittedName>
</protein>
<dbReference type="InterPro" id="IPR015943">
    <property type="entry name" value="WD40/YVTN_repeat-like_dom_sf"/>
</dbReference>
<reference evidence="2" key="1">
    <citation type="submission" date="2020-04" db="EMBL/GenBank/DDBJ databases">
        <authorList>
            <person name="Zhang T."/>
        </authorList>
    </citation>
    <scope>NUCLEOTIDE SEQUENCE</scope>
    <source>
        <strain evidence="2">HKST-UBA01</strain>
    </source>
</reference>
<evidence type="ECO:0000313" key="3">
    <source>
        <dbReference type="Proteomes" id="UP000697710"/>
    </source>
</evidence>
<dbReference type="Pfam" id="PF22494">
    <property type="entry name" value="choice_anch_I"/>
    <property type="match status" value="1"/>
</dbReference>
<organism evidence="2 3">
    <name type="scientific">Eiseniibacteriota bacterium</name>
    <dbReference type="NCBI Taxonomy" id="2212470"/>
    <lineage>
        <taxon>Bacteria</taxon>
        <taxon>Candidatus Eiseniibacteriota</taxon>
    </lineage>
</organism>
<reference evidence="2" key="2">
    <citation type="journal article" date="2021" name="Microbiome">
        <title>Successional dynamics and alternative stable states in a saline activated sludge microbial community over 9 years.</title>
        <authorList>
            <person name="Wang Y."/>
            <person name="Ye J."/>
            <person name="Ju F."/>
            <person name="Liu L."/>
            <person name="Boyd J.A."/>
            <person name="Deng Y."/>
            <person name="Parks D.H."/>
            <person name="Jiang X."/>
            <person name="Yin X."/>
            <person name="Woodcroft B.J."/>
            <person name="Tyson G.W."/>
            <person name="Hugenholtz P."/>
            <person name="Polz M.F."/>
            <person name="Zhang T."/>
        </authorList>
    </citation>
    <scope>NUCLEOTIDE SEQUENCE</scope>
    <source>
        <strain evidence="2">HKST-UBA01</strain>
    </source>
</reference>
<evidence type="ECO:0000313" key="2">
    <source>
        <dbReference type="EMBL" id="MCA9730409.1"/>
    </source>
</evidence>
<dbReference type="Gene3D" id="2.130.10.10">
    <property type="entry name" value="YVTN repeat-like/Quinoprotein amine dehydrogenase"/>
    <property type="match status" value="1"/>
</dbReference>
<proteinExistence type="predicted"/>
<comment type="caution">
    <text evidence="2">The sequence shown here is derived from an EMBL/GenBank/DDBJ whole genome shotgun (WGS) entry which is preliminary data.</text>
</comment>
<evidence type="ECO:0000259" key="1">
    <source>
        <dbReference type="Pfam" id="PF22494"/>
    </source>
</evidence>
<feature type="domain" description="Choice-of-anchor I" evidence="1">
    <location>
        <begin position="3"/>
        <end position="202"/>
    </location>
</feature>
<sequence>GLIDVLDISDPTNPTLLFSIDLSPYGNQANSVDVHDGVVAAAVEDNDKQAPGKVVFFDTDGNFLNYVMAGALPDMITFTPDGMYVLTANEGEPNDDYTVDPEGSVTVVDISGGVAAAVAATADFHAFNSAVLDPSIRIFGPGSSVSQDLEPEYITISKDSKTAYVTCQENNAIAVVDIASATVTELVGLGHKDHSLSGNALD</sequence>
<dbReference type="AlphaFoldDB" id="A0A956RTC9"/>
<dbReference type="Proteomes" id="UP000697710">
    <property type="component" value="Unassembled WGS sequence"/>
</dbReference>
<name>A0A956RTC9_UNCEI</name>
<dbReference type="SUPFAM" id="SSF75011">
    <property type="entry name" value="3-carboxy-cis,cis-mucoante lactonizing enzyme"/>
    <property type="match status" value="1"/>
</dbReference>
<accession>A0A956RTC9</accession>
<feature type="non-terminal residue" evidence="2">
    <location>
        <position position="1"/>
    </location>
</feature>
<dbReference type="InterPro" id="IPR052956">
    <property type="entry name" value="Mesenchyme-surface_protein"/>
</dbReference>
<dbReference type="EMBL" id="JAGQHR010001181">
    <property type="protein sequence ID" value="MCA9730409.1"/>
    <property type="molecule type" value="Genomic_DNA"/>
</dbReference>
<dbReference type="InterPro" id="IPR055188">
    <property type="entry name" value="Choice_anch_I"/>
</dbReference>
<dbReference type="PANTHER" id="PTHR46928">
    <property type="entry name" value="MESENCHYME-SPECIFIC CELL SURFACE GLYCOPROTEIN"/>
    <property type="match status" value="1"/>
</dbReference>
<dbReference type="PANTHER" id="PTHR46928:SF1">
    <property type="entry name" value="MESENCHYME-SPECIFIC CELL SURFACE GLYCOPROTEIN"/>
    <property type="match status" value="1"/>
</dbReference>
<feature type="non-terminal residue" evidence="2">
    <location>
        <position position="202"/>
    </location>
</feature>
<gene>
    <name evidence="2" type="ORF">KC729_22195</name>
</gene>